<dbReference type="InterPro" id="IPR033469">
    <property type="entry name" value="CYTH-like_dom_sf"/>
</dbReference>
<dbReference type="AlphaFoldDB" id="A0A9R1RME6"/>
<organism evidence="4 5">
    <name type="scientific">Triticum turgidum subsp. durum</name>
    <name type="common">Durum wheat</name>
    <name type="synonym">Triticum durum</name>
    <dbReference type="NCBI Taxonomy" id="4567"/>
    <lineage>
        <taxon>Eukaryota</taxon>
        <taxon>Viridiplantae</taxon>
        <taxon>Streptophyta</taxon>
        <taxon>Embryophyta</taxon>
        <taxon>Tracheophyta</taxon>
        <taxon>Spermatophyta</taxon>
        <taxon>Magnoliopsida</taxon>
        <taxon>Liliopsida</taxon>
        <taxon>Poales</taxon>
        <taxon>Poaceae</taxon>
        <taxon>BOP clade</taxon>
        <taxon>Pooideae</taxon>
        <taxon>Triticodae</taxon>
        <taxon>Triticeae</taxon>
        <taxon>Triticinae</taxon>
        <taxon>Triticum</taxon>
    </lineage>
</organism>
<keyword evidence="1" id="KW-1133">Transmembrane helix</keyword>
<dbReference type="Proteomes" id="UP000324705">
    <property type="component" value="Chromosome 2A"/>
</dbReference>
<dbReference type="Gramene" id="TRITD2Bv1G132320.18">
    <property type="protein sequence ID" value="TRITD2Bv1G132320.18"/>
    <property type="gene ID" value="TRITD2Bv1G132320"/>
</dbReference>
<gene>
    <name evidence="3" type="ORF">TRITD_2Av1G155310</name>
    <name evidence="4" type="ORF">TRITD_2Bv1G132320</name>
</gene>
<evidence type="ECO:0000313" key="4">
    <source>
        <dbReference type="EMBL" id="VAH46801.1"/>
    </source>
</evidence>
<reference evidence="4 5" key="1">
    <citation type="submission" date="2017-09" db="EMBL/GenBank/DDBJ databases">
        <authorList>
            <consortium name="International Durum Wheat Genome Sequencing Consortium (IDWGSC)"/>
            <person name="Milanesi L."/>
        </authorList>
    </citation>
    <scope>NUCLEOTIDE SEQUENCE [LARGE SCALE GENOMIC DNA]</scope>
    <source>
        <strain evidence="5">cv. Svevo</strain>
    </source>
</reference>
<dbReference type="PROSITE" id="PS51707">
    <property type="entry name" value="CYTH"/>
    <property type="match status" value="1"/>
</dbReference>
<dbReference type="Gene3D" id="2.40.320.10">
    <property type="entry name" value="Hypothetical Protein Pfu-838710-001"/>
    <property type="match status" value="1"/>
</dbReference>
<dbReference type="InterPro" id="IPR023577">
    <property type="entry name" value="CYTH_domain"/>
</dbReference>
<dbReference type="EMBL" id="LT934113">
    <property type="protein sequence ID" value="VAH31223.1"/>
    <property type="molecule type" value="Genomic_DNA"/>
</dbReference>
<evidence type="ECO:0000313" key="3">
    <source>
        <dbReference type="EMBL" id="VAH31223.1"/>
    </source>
</evidence>
<proteinExistence type="predicted"/>
<name>A0A9R1RME6_TRITD</name>
<dbReference type="SUPFAM" id="SSF55154">
    <property type="entry name" value="CYTH-like phosphatases"/>
    <property type="match status" value="1"/>
</dbReference>
<keyword evidence="5" id="KW-1185">Reference proteome</keyword>
<keyword evidence="1" id="KW-0472">Membrane</keyword>
<sequence length="298" mass="33244">MTTVFPLFQQYIEPHLVDAHLKIQNDFDPVLSPESSPFVLKSTKQVSYQDILKVLDASKVCSSVQNFTDVYLRLPGIPSNGQLTEGECIRVRICEGRFAVLIREPIREGNFIIQPKVDFDISASTVAGLLKLGYQAVAYIEASAVIYQDGKILIEVDHLQGVTNPYIQIKGTNKEIVSSAASSLSLDGSYTTKSYLQIILESLPVDDNVTAGIHNQQAARLQELVEFIQSQGGSFNSDLSSPIRENSSTDGVLDDLQSRIKRLERWNTINMVIVMHLVLWTILLSALVGYSLYQKRRH</sequence>
<feature type="transmembrane region" description="Helical" evidence="1">
    <location>
        <begin position="269"/>
        <end position="293"/>
    </location>
</feature>
<dbReference type="GO" id="GO:0016462">
    <property type="term" value="F:pyrophosphatase activity"/>
    <property type="evidence" value="ECO:0007669"/>
    <property type="project" value="UniProtKB-ARBA"/>
</dbReference>
<evidence type="ECO:0000259" key="2">
    <source>
        <dbReference type="PROSITE" id="PS51707"/>
    </source>
</evidence>
<dbReference type="Proteomes" id="UP000324705">
    <property type="component" value="Chromosome 2B"/>
</dbReference>
<dbReference type="EMBL" id="LT934114">
    <property type="protein sequence ID" value="VAH46801.1"/>
    <property type="molecule type" value="Genomic_DNA"/>
</dbReference>
<dbReference type="Gramene" id="TRITD2Av1G155310.21">
    <property type="protein sequence ID" value="TRITD2Av1G155310.21"/>
    <property type="gene ID" value="TRITD2Av1G155310"/>
</dbReference>
<evidence type="ECO:0000313" key="5">
    <source>
        <dbReference type="Proteomes" id="UP000324705"/>
    </source>
</evidence>
<keyword evidence="1" id="KW-0812">Transmembrane</keyword>
<evidence type="ECO:0000256" key="1">
    <source>
        <dbReference type="SAM" id="Phobius"/>
    </source>
</evidence>
<accession>A0A9R1RME6</accession>
<feature type="domain" description="CYTH" evidence="2">
    <location>
        <begin position="35"/>
        <end position="201"/>
    </location>
</feature>
<protein>
    <recommendedName>
        <fullName evidence="2">CYTH domain-containing protein</fullName>
    </recommendedName>
</protein>